<protein>
    <recommendedName>
        <fullName evidence="4">Type I phosphodiesterase / nucleotide pyrophosphatase</fullName>
    </recommendedName>
</protein>
<dbReference type="Pfam" id="PF01663">
    <property type="entry name" value="Phosphodiest"/>
    <property type="match status" value="1"/>
</dbReference>
<evidence type="ECO:0000256" key="1">
    <source>
        <dbReference type="SAM" id="SignalP"/>
    </source>
</evidence>
<dbReference type="GeneID" id="61926861"/>
<accession>A0AAP9SFC4</accession>
<dbReference type="SUPFAM" id="SSF53649">
    <property type="entry name" value="Alkaline phosphatase-like"/>
    <property type="match status" value="1"/>
</dbReference>
<dbReference type="InterPro" id="IPR002591">
    <property type="entry name" value="Phosphodiest/P_Trfase"/>
</dbReference>
<dbReference type="Gene3D" id="3.40.720.10">
    <property type="entry name" value="Alkaline Phosphatase, subunit A"/>
    <property type="match status" value="1"/>
</dbReference>
<gene>
    <name evidence="2" type="ORF">G4D54_14950</name>
</gene>
<evidence type="ECO:0000313" key="2">
    <source>
        <dbReference type="EMBL" id="QJA03645.1"/>
    </source>
</evidence>
<organism evidence="2 3">
    <name type="scientific">Clostridium innocuum</name>
    <dbReference type="NCBI Taxonomy" id="1522"/>
    <lineage>
        <taxon>Bacteria</taxon>
        <taxon>Bacillati</taxon>
        <taxon>Bacillota</taxon>
        <taxon>Clostridia</taxon>
        <taxon>Eubacteriales</taxon>
        <taxon>Clostridiaceae</taxon>
        <taxon>Clostridium</taxon>
    </lineage>
</organism>
<keyword evidence="1" id="KW-0732">Signal</keyword>
<feature type="chain" id="PRO_5042949040" description="Type I phosphodiesterase / nucleotide pyrophosphatase" evidence="1">
    <location>
        <begin position="26"/>
        <end position="314"/>
    </location>
</feature>
<dbReference type="RefSeq" id="WP_002609894.1">
    <property type="nucleotide sequence ID" value="NZ_BAAACC010000010.1"/>
</dbReference>
<reference evidence="2 3" key="1">
    <citation type="submission" date="2020-02" db="EMBL/GenBank/DDBJ databases">
        <authorList>
            <person name="Kociolek L.K."/>
            <person name="Ozer E.A."/>
        </authorList>
    </citation>
    <scope>NUCLEOTIDE SEQUENCE [LARGE SCALE GENOMIC DNA]</scope>
    <source>
        <strain evidence="2 3">ATCC 14501</strain>
    </source>
</reference>
<evidence type="ECO:0008006" key="4">
    <source>
        <dbReference type="Google" id="ProtNLM"/>
    </source>
</evidence>
<evidence type="ECO:0000313" key="3">
    <source>
        <dbReference type="Proteomes" id="UP000503330"/>
    </source>
</evidence>
<dbReference type="EMBL" id="CP048838">
    <property type="protein sequence ID" value="QJA03645.1"/>
    <property type="molecule type" value="Genomic_DNA"/>
</dbReference>
<dbReference type="Proteomes" id="UP000503330">
    <property type="component" value="Chromosome"/>
</dbReference>
<proteinExistence type="predicted"/>
<sequence length="314" mass="34616">MIRSAKVILAVIAMILPTSFLEVNAHCNCYDVLTDSTVDLSEIKYKSTDRYPQTAIHDIVADFLIDKNEGKQKKVLVLGYDGYREDALENIFGMEQSAVKRIAKEGGLFHSYAGANGNQDTSTAPGWLSILSGKWAYQLGVQDNTGLKDAGTATFLNDAVSAGYPSTFIASWAPHFDVTYQEDIMNAEGKAVYQQMDSDAETLETLQKALQDTSDSSYDVIFATLEYSDHAGHSIGYGNDVDEYVGASQQVDREGYKLLQAIYERDSYQEEDWLIIITTDHGGSGSDHGGQSSEEVNTWFAVNKDVMNILTESK</sequence>
<dbReference type="InterPro" id="IPR017850">
    <property type="entry name" value="Alkaline_phosphatase_core_sf"/>
</dbReference>
<feature type="signal peptide" evidence="1">
    <location>
        <begin position="1"/>
        <end position="25"/>
    </location>
</feature>
<dbReference type="AlphaFoldDB" id="A0AAP9SFC4"/>
<name>A0AAP9SFC4_CLOIN</name>